<feature type="compositionally biased region" description="Basic and acidic residues" evidence="1">
    <location>
        <begin position="202"/>
        <end position="219"/>
    </location>
</feature>
<dbReference type="Proteomes" id="UP001295684">
    <property type="component" value="Unassembled WGS sequence"/>
</dbReference>
<keyword evidence="3" id="KW-1185">Reference proteome</keyword>
<feature type="compositionally biased region" description="Basic and acidic residues" evidence="1">
    <location>
        <begin position="156"/>
        <end position="167"/>
    </location>
</feature>
<evidence type="ECO:0000313" key="2">
    <source>
        <dbReference type="EMBL" id="CAI2374763.1"/>
    </source>
</evidence>
<gene>
    <name evidence="2" type="ORF">ECRASSUSDP1_LOCUS16120</name>
</gene>
<evidence type="ECO:0000313" key="3">
    <source>
        <dbReference type="Proteomes" id="UP001295684"/>
    </source>
</evidence>
<accession>A0AAD1XL81</accession>
<feature type="region of interest" description="Disordered" evidence="1">
    <location>
        <begin position="92"/>
        <end position="346"/>
    </location>
</feature>
<sequence>MGKNKDMNPVMKMRKKQKMKEREKRREIKQKEDDFGDSYNPNAINELKNHGNRFDKTDKEHYQQNPLTWQQLQSNLYTGNINRLTNDSYGYQQEQPAQGFGNGGYTSHDNYGRNPAPQWQGDSLTSQPILYNGAPEDSKEPSIPKIPSLMNQPPKLMKENERRKMNDEFDPLNPNKAKRNFKLDAYKTPEELAAEENPPPKPEPEPEKEKSDDEKEKPDPMTTSNFVPSAVRRRKNKKKAAKIKSQKVEEAPKQEEAKKPEEETTGIKPILPPGMMVNPSVKTSEVDIEQPQEIPEIPEIPEEPEPVENKEDEIPDIAQIPDLPSENDSSGSDNDEDAMAALMGRY</sequence>
<feature type="compositionally biased region" description="Basic and acidic residues" evidence="1">
    <location>
        <begin position="20"/>
        <end position="33"/>
    </location>
</feature>
<reference evidence="2" key="1">
    <citation type="submission" date="2023-07" db="EMBL/GenBank/DDBJ databases">
        <authorList>
            <consortium name="AG Swart"/>
            <person name="Singh M."/>
            <person name="Singh A."/>
            <person name="Seah K."/>
            <person name="Emmerich C."/>
        </authorList>
    </citation>
    <scope>NUCLEOTIDE SEQUENCE</scope>
    <source>
        <strain evidence="2">DP1</strain>
    </source>
</reference>
<feature type="compositionally biased region" description="Basic and acidic residues" evidence="1">
    <location>
        <begin position="181"/>
        <end position="190"/>
    </location>
</feature>
<comment type="caution">
    <text evidence="2">The sequence shown here is derived from an EMBL/GenBank/DDBJ whole genome shotgun (WGS) entry which is preliminary data.</text>
</comment>
<name>A0AAD1XL81_EUPCR</name>
<feature type="compositionally biased region" description="Acidic residues" evidence="1">
    <location>
        <begin position="299"/>
        <end position="315"/>
    </location>
</feature>
<dbReference type="EMBL" id="CAMPGE010016188">
    <property type="protein sequence ID" value="CAI2374763.1"/>
    <property type="molecule type" value="Genomic_DNA"/>
</dbReference>
<organism evidence="2 3">
    <name type="scientific">Euplotes crassus</name>
    <dbReference type="NCBI Taxonomy" id="5936"/>
    <lineage>
        <taxon>Eukaryota</taxon>
        <taxon>Sar</taxon>
        <taxon>Alveolata</taxon>
        <taxon>Ciliophora</taxon>
        <taxon>Intramacronucleata</taxon>
        <taxon>Spirotrichea</taxon>
        <taxon>Hypotrichia</taxon>
        <taxon>Euplotida</taxon>
        <taxon>Euplotidae</taxon>
        <taxon>Moneuplotes</taxon>
    </lineage>
</organism>
<feature type="compositionally biased region" description="Polar residues" evidence="1">
    <location>
        <begin position="120"/>
        <end position="129"/>
    </location>
</feature>
<feature type="compositionally biased region" description="Basic and acidic residues" evidence="1">
    <location>
        <begin position="246"/>
        <end position="262"/>
    </location>
</feature>
<feature type="region of interest" description="Disordered" evidence="1">
    <location>
        <begin position="1"/>
        <end position="61"/>
    </location>
</feature>
<evidence type="ECO:0000256" key="1">
    <source>
        <dbReference type="SAM" id="MobiDB-lite"/>
    </source>
</evidence>
<dbReference type="AlphaFoldDB" id="A0AAD1XL81"/>
<protein>
    <submittedName>
        <fullName evidence="2">Uncharacterized protein</fullName>
    </submittedName>
</protein>
<feature type="compositionally biased region" description="Basic and acidic residues" evidence="1">
    <location>
        <begin position="47"/>
        <end position="61"/>
    </location>
</feature>
<feature type="compositionally biased region" description="Basic residues" evidence="1">
    <location>
        <begin position="231"/>
        <end position="245"/>
    </location>
</feature>
<proteinExistence type="predicted"/>